<dbReference type="Proteomes" id="UP000008043">
    <property type="component" value="Chromosome"/>
</dbReference>
<evidence type="ECO:0008006" key="3">
    <source>
        <dbReference type="Google" id="ProtNLM"/>
    </source>
</evidence>
<sequence>MESHACLCASRIRQLEGNLRALPSLYQETLHHVLPTSRQLRHPRVSGSRNRDRLNMSALDSRHNLLAILESWAQFVADERGAVPPARSVPQVTRFLLDHLDWIAEQPPAADFADEIDALHRELLRTIDPEPGEPAALTWECVVANCPGRISTSARADGGSIRCSAGHTWDMREWITLRPLVERRRKAVDA</sequence>
<dbReference type="AlphaFoldDB" id="K4RFD8"/>
<evidence type="ECO:0000313" key="2">
    <source>
        <dbReference type="Proteomes" id="UP000008043"/>
    </source>
</evidence>
<dbReference type="HOGENOM" id="CLU_108457_0_0_11"/>
<organism evidence="1 2">
    <name type="scientific">Streptomyces davaonensis (strain DSM 101723 / JCM 4913 / KCC S-0913 / 768)</name>
    <dbReference type="NCBI Taxonomy" id="1214101"/>
    <lineage>
        <taxon>Bacteria</taxon>
        <taxon>Bacillati</taxon>
        <taxon>Actinomycetota</taxon>
        <taxon>Actinomycetes</taxon>
        <taxon>Kitasatosporales</taxon>
        <taxon>Streptomycetaceae</taxon>
        <taxon>Streptomyces</taxon>
    </lineage>
</organism>
<reference evidence="1 2" key="1">
    <citation type="journal article" date="2012" name="J. Bacteriol.">
        <title>Genome sequence of the bacterium Streptomyces davawensis JCM 4913 and heterologous production of the unique antibiotic roseoflavin.</title>
        <authorList>
            <person name="Jankowitsch F."/>
            <person name="Schwarz J."/>
            <person name="Ruckert C."/>
            <person name="Gust B."/>
            <person name="Szczepanowski R."/>
            <person name="Blom J."/>
            <person name="Pelzer S."/>
            <person name="Kalinowski J."/>
            <person name="Mack M."/>
        </authorList>
    </citation>
    <scope>NUCLEOTIDE SEQUENCE [LARGE SCALE GENOMIC DNA]</scope>
    <source>
        <strain evidence="2">DSM 101723 / JCM 4913 / KCC S-0913 / 768</strain>
    </source>
</reference>
<name>K4RFD8_STRDJ</name>
<gene>
    <name evidence="1" type="ORF">BN159_7963</name>
</gene>
<accession>K4RFD8</accession>
<evidence type="ECO:0000313" key="1">
    <source>
        <dbReference type="EMBL" id="CCK32342.1"/>
    </source>
</evidence>
<keyword evidence="2" id="KW-1185">Reference proteome</keyword>
<dbReference type="PATRIC" id="fig|1214101.3.peg.8059"/>
<dbReference type="EMBL" id="HE971709">
    <property type="protein sequence ID" value="CCK32342.1"/>
    <property type="molecule type" value="Genomic_DNA"/>
</dbReference>
<proteinExistence type="predicted"/>
<dbReference type="eggNOG" id="ENOG5032VVB">
    <property type="taxonomic scope" value="Bacteria"/>
</dbReference>
<dbReference type="STRING" id="1214101.BN159_7963"/>
<dbReference type="KEGG" id="sdv:BN159_7963"/>
<protein>
    <recommendedName>
        <fullName evidence="3">OvmZ protein</fullName>
    </recommendedName>
</protein>